<evidence type="ECO:0000313" key="3">
    <source>
        <dbReference type="Proteomes" id="UP000283295"/>
    </source>
</evidence>
<dbReference type="EMBL" id="QRVK01000032">
    <property type="protein sequence ID" value="RGS39546.1"/>
    <property type="molecule type" value="Genomic_DNA"/>
</dbReference>
<accession>A0A412IND3</accession>
<comment type="caution">
    <text evidence="2">The sequence shown here is derived from an EMBL/GenBank/DDBJ whole genome shotgun (WGS) entry which is preliminary data.</text>
</comment>
<dbReference type="Proteomes" id="UP000283295">
    <property type="component" value="Unassembled WGS sequence"/>
</dbReference>
<feature type="transmembrane region" description="Helical" evidence="1">
    <location>
        <begin position="34"/>
        <end position="52"/>
    </location>
</feature>
<protein>
    <submittedName>
        <fullName evidence="2">Zinc ribbon domain-containing protein</fullName>
    </submittedName>
</protein>
<feature type="transmembrane region" description="Helical" evidence="1">
    <location>
        <begin position="138"/>
        <end position="158"/>
    </location>
</feature>
<organism evidence="2 3">
    <name type="scientific">Coprococcus eutactus</name>
    <dbReference type="NCBI Taxonomy" id="33043"/>
    <lineage>
        <taxon>Bacteria</taxon>
        <taxon>Bacillati</taxon>
        <taxon>Bacillota</taxon>
        <taxon>Clostridia</taxon>
        <taxon>Lachnospirales</taxon>
        <taxon>Lachnospiraceae</taxon>
        <taxon>Coprococcus</taxon>
    </lineage>
</organism>
<reference evidence="2 3" key="1">
    <citation type="submission" date="2018-08" db="EMBL/GenBank/DDBJ databases">
        <title>A genome reference for cultivated species of the human gut microbiota.</title>
        <authorList>
            <person name="Zou Y."/>
            <person name="Xue W."/>
            <person name="Luo G."/>
        </authorList>
    </citation>
    <scope>NUCLEOTIDE SEQUENCE [LARGE SCALE GENOMIC DNA]</scope>
    <source>
        <strain evidence="2 3">AF22-21</strain>
    </source>
</reference>
<proteinExistence type="predicted"/>
<feature type="transmembrane region" description="Helical" evidence="1">
    <location>
        <begin position="12"/>
        <end position="28"/>
    </location>
</feature>
<evidence type="ECO:0000256" key="1">
    <source>
        <dbReference type="SAM" id="Phobius"/>
    </source>
</evidence>
<dbReference type="RefSeq" id="WP_119203065.1">
    <property type="nucleotide sequence ID" value="NZ_CABIWG010000006.1"/>
</dbReference>
<dbReference type="OrthoDB" id="2063006at2"/>
<keyword evidence="1" id="KW-0812">Transmembrane</keyword>
<name>A0A412IND3_9FIRM</name>
<evidence type="ECO:0000313" key="2">
    <source>
        <dbReference type="EMBL" id="RGS39546.1"/>
    </source>
</evidence>
<keyword evidence="1" id="KW-0472">Membrane</keyword>
<feature type="transmembrane region" description="Helical" evidence="1">
    <location>
        <begin position="103"/>
        <end position="126"/>
    </location>
</feature>
<dbReference type="AlphaFoldDB" id="A0A412IND3"/>
<gene>
    <name evidence="2" type="ORF">DWX94_10860</name>
</gene>
<sequence length="277" mass="30674">MKLYISKMLSTILPVVGVMCIFGFAFAGNIALGWVLFVALALISGLINTIFFRCPHCGKAIPANSTVNQKYCPLCGEDLGIRPSRISYYGHCRKNKKGIMRGISTVGPMVFIVSLFILFLIVAAVFGVDSLSKGMGRIAVILAFVVSVVLAIFCRIVVASAAKLDKDAIYYSKVPFIWKKYDIDDIVACEKIVKPFYHVNRGYVFATSKEIVAIPMASYAGGQEFFKEFTDRIGQSMPDVRPDLVLSKRSEQAKSDEATYEHMVAEYKDHFGEGDKK</sequence>
<keyword evidence="1" id="KW-1133">Transmembrane helix</keyword>